<dbReference type="InterPro" id="IPR048068">
    <property type="entry name" value="LarA-like"/>
</dbReference>
<dbReference type="InterPro" id="IPR047926">
    <property type="entry name" value="Ni_dep_LarA"/>
</dbReference>
<dbReference type="Proteomes" id="UP000010412">
    <property type="component" value="Unassembled WGS sequence"/>
</dbReference>
<dbReference type="InterPro" id="IPR043166">
    <property type="entry name" value="LarA-like_C"/>
</dbReference>
<feature type="domain" description="Lactate racemase C-terminal" evidence="2">
    <location>
        <begin position="319"/>
        <end position="470"/>
    </location>
</feature>
<dbReference type="InterPro" id="IPR048520">
    <property type="entry name" value="LarA_C"/>
</dbReference>
<dbReference type="PANTHER" id="PTHR33171">
    <property type="entry name" value="LAR_N DOMAIN-CONTAINING PROTEIN"/>
    <property type="match status" value="1"/>
</dbReference>
<dbReference type="PANTHER" id="PTHR33171:SF17">
    <property type="entry name" value="LARA-LIKE N-TERMINAL DOMAIN-CONTAINING PROTEIN"/>
    <property type="match status" value="1"/>
</dbReference>
<dbReference type="Gene3D" id="3.40.50.11440">
    <property type="match status" value="1"/>
</dbReference>
<evidence type="ECO:0000259" key="1">
    <source>
        <dbReference type="Pfam" id="PF09861"/>
    </source>
</evidence>
<gene>
    <name evidence="3" type="ORF">HMPREF0870_01624</name>
</gene>
<name>A0ABN0IJ57_9FIRM</name>
<dbReference type="Pfam" id="PF21113">
    <property type="entry name" value="LarA_C"/>
    <property type="match status" value="1"/>
</dbReference>
<reference evidence="3 4" key="1">
    <citation type="submission" date="2012-05" db="EMBL/GenBank/DDBJ databases">
        <authorList>
            <person name="Weinstock G."/>
            <person name="Sodergren E."/>
            <person name="Lobos E.A."/>
            <person name="Fulton L."/>
            <person name="Fulton R."/>
            <person name="Courtney L."/>
            <person name="Fronick C."/>
            <person name="O'Laughlin M."/>
            <person name="Godfrey J."/>
            <person name="Wilson R.M."/>
            <person name="Miner T."/>
            <person name="Farmer C."/>
            <person name="Delehaunty K."/>
            <person name="Cordes M."/>
            <person name="Minx P."/>
            <person name="Tomlinson C."/>
            <person name="Chen J."/>
            <person name="Wollam A."/>
            <person name="Pepin K.H."/>
            <person name="Bhonagiri V."/>
            <person name="Zhang X."/>
            <person name="Suruliraj S."/>
            <person name="Warren W."/>
            <person name="Mitreva M."/>
            <person name="Mardis E.R."/>
            <person name="Wilson R.K."/>
        </authorList>
    </citation>
    <scope>NUCLEOTIDE SEQUENCE [LARGE SCALE GENOMIC DNA]</scope>
    <source>
        <strain evidence="3 4">KON</strain>
    </source>
</reference>
<dbReference type="InterPro" id="IPR018657">
    <property type="entry name" value="LarA-like_N"/>
</dbReference>
<dbReference type="EMBL" id="AMEX01000039">
    <property type="protein sequence ID" value="EKY18314.1"/>
    <property type="molecule type" value="Genomic_DNA"/>
</dbReference>
<organism evidence="3 4">
    <name type="scientific">Veillonella atypica KON</name>
    <dbReference type="NCBI Taxonomy" id="1128111"/>
    <lineage>
        <taxon>Bacteria</taxon>
        <taxon>Bacillati</taxon>
        <taxon>Bacillota</taxon>
        <taxon>Negativicutes</taxon>
        <taxon>Veillonellales</taxon>
        <taxon>Veillonellaceae</taxon>
        <taxon>Veillonella</taxon>
    </lineage>
</organism>
<protein>
    <recommendedName>
        <fullName evidence="5">LarA-like N-terminal domain-containing protein</fullName>
    </recommendedName>
</protein>
<dbReference type="Pfam" id="PF09861">
    <property type="entry name" value="Lar_N"/>
    <property type="match status" value="1"/>
</dbReference>
<accession>A0ABN0IJ57</accession>
<evidence type="ECO:0008006" key="5">
    <source>
        <dbReference type="Google" id="ProtNLM"/>
    </source>
</evidence>
<feature type="domain" description="LarA-like N-terminal" evidence="1">
    <location>
        <begin position="55"/>
        <end position="260"/>
    </location>
</feature>
<dbReference type="Gene3D" id="3.90.226.30">
    <property type="match status" value="1"/>
</dbReference>
<evidence type="ECO:0000259" key="2">
    <source>
        <dbReference type="Pfam" id="PF21113"/>
    </source>
</evidence>
<proteinExistence type="predicted"/>
<comment type="caution">
    <text evidence="3">The sequence shown here is derived from an EMBL/GenBank/DDBJ whole genome shotgun (WGS) entry which is preliminary data.</text>
</comment>
<dbReference type="NCBIfam" id="NF033504">
    <property type="entry name" value="Ni_dep_LarA"/>
    <property type="match status" value="1"/>
</dbReference>
<sequence>MGAKSDFGPAEPEGRSQTRPVELLAPPYSYPPLVFLVYLLYIIGGADMKTYSFPYDYKSVDVSIDERFVQGVLVSNAAAYVAEKSPAELVEEALDHPINSPSLEELVKGKRNMVIITSDHTRPMPSKVTLPILLRRIRAVNPTIDITILIATGFHRAMTHDEMVHRFGENIVNNEKLINHDSEDAENMVEIGTLPSGGKCVINRLAVETELLISEGLINPHFFAGFSGGRKSVLPGVASKVTVLANHCAEFIESEHSRTGKIDENPIHKDMLYAARKANLQFILNVIIDSKKEIIKAVAGDCVDAHKEGYEFIRSLSSVKAIPADIVITSNGGYPSDQNLYQSVKGMTAGEASCKDGGVIIIAASCKEGHGGQALYEAFKNMESPQKILDDIHGVPRNETKPYQWKIQILARILNHYKVIVVTQDCDHQVIRDMHMTPASTLDEALCIARGIMGEDASITIIPNGSTVIVE</sequence>
<evidence type="ECO:0000313" key="4">
    <source>
        <dbReference type="Proteomes" id="UP000010412"/>
    </source>
</evidence>
<keyword evidence="4" id="KW-1185">Reference proteome</keyword>
<evidence type="ECO:0000313" key="3">
    <source>
        <dbReference type="EMBL" id="EKY18314.1"/>
    </source>
</evidence>